<gene>
    <name evidence="1" type="ORF">G9H71_03415</name>
</gene>
<dbReference type="Proteomes" id="UP000800981">
    <property type="component" value="Unassembled WGS sequence"/>
</dbReference>
<evidence type="ECO:0000313" key="1">
    <source>
        <dbReference type="EMBL" id="NHC12828.1"/>
    </source>
</evidence>
<proteinExistence type="predicted"/>
<keyword evidence="2" id="KW-1185">Reference proteome</keyword>
<dbReference type="RefSeq" id="WP_166277839.1">
    <property type="nucleotide sequence ID" value="NZ_JAANNP010000001.1"/>
</dbReference>
<accession>A0ABX0GU41</accession>
<evidence type="ECO:0000313" key="2">
    <source>
        <dbReference type="Proteomes" id="UP000800981"/>
    </source>
</evidence>
<organism evidence="1 2">
    <name type="scientific">Motilibacter deserti</name>
    <dbReference type="NCBI Taxonomy" id="2714956"/>
    <lineage>
        <taxon>Bacteria</taxon>
        <taxon>Bacillati</taxon>
        <taxon>Actinomycetota</taxon>
        <taxon>Actinomycetes</taxon>
        <taxon>Motilibacterales</taxon>
        <taxon>Motilibacteraceae</taxon>
        <taxon>Motilibacter</taxon>
    </lineage>
</organism>
<dbReference type="EMBL" id="JAANNP010000001">
    <property type="protein sequence ID" value="NHC12828.1"/>
    <property type="molecule type" value="Genomic_DNA"/>
</dbReference>
<comment type="caution">
    <text evidence="1">The sequence shown here is derived from an EMBL/GenBank/DDBJ whole genome shotgun (WGS) entry which is preliminary data.</text>
</comment>
<protein>
    <submittedName>
        <fullName evidence="1">Uncharacterized protein</fullName>
    </submittedName>
</protein>
<sequence>MATTTTGAAATSASDLCMGLLAAGVPLSLICDLTDPHMATSRDILETEGRPEVAWWQAV</sequence>
<reference evidence="1 2" key="1">
    <citation type="submission" date="2020-03" db="EMBL/GenBank/DDBJ databases">
        <title>Two novel Motilibacter sp.</title>
        <authorList>
            <person name="Liu S."/>
        </authorList>
    </citation>
    <scope>NUCLEOTIDE SEQUENCE [LARGE SCALE GENOMIC DNA]</scope>
    <source>
        <strain evidence="1 2">E257</strain>
    </source>
</reference>
<name>A0ABX0GU41_9ACTN</name>